<gene>
    <name evidence="6 8" type="primary">rsmI</name>
    <name evidence="8" type="ORF">CEE36_08060</name>
</gene>
<comment type="similarity">
    <text evidence="6">Belongs to the methyltransferase superfamily. RsmI family.</text>
</comment>
<comment type="caution">
    <text evidence="8">The sequence shown here is derived from an EMBL/GenBank/DDBJ whole genome shotgun (WGS) entry which is preliminary data.</text>
</comment>
<dbReference type="NCBIfam" id="TIGR00096">
    <property type="entry name" value="16S rRNA (cytidine(1402)-2'-O)-methyltransferase"/>
    <property type="match status" value="1"/>
</dbReference>
<evidence type="ECO:0000313" key="9">
    <source>
        <dbReference type="Proteomes" id="UP000317778"/>
    </source>
</evidence>
<accession>A0A532V2R7</accession>
<dbReference type="InterPro" id="IPR000878">
    <property type="entry name" value="4pyrrol_Mease"/>
</dbReference>
<dbReference type="PROSITE" id="PS01296">
    <property type="entry name" value="RSMI"/>
    <property type="match status" value="1"/>
</dbReference>
<dbReference type="GO" id="GO:0005737">
    <property type="term" value="C:cytoplasm"/>
    <property type="evidence" value="ECO:0007669"/>
    <property type="project" value="UniProtKB-SubCell"/>
</dbReference>
<evidence type="ECO:0000256" key="4">
    <source>
        <dbReference type="ARBA" id="ARBA00022679"/>
    </source>
</evidence>
<organism evidence="8 9">
    <name type="scientific">candidate division TA06 bacterium B3_TA06</name>
    <dbReference type="NCBI Taxonomy" id="2012487"/>
    <lineage>
        <taxon>Bacteria</taxon>
        <taxon>Bacteria division TA06</taxon>
    </lineage>
</organism>
<keyword evidence="1 6" id="KW-0963">Cytoplasm</keyword>
<keyword evidence="3 6" id="KW-0489">Methyltransferase</keyword>
<dbReference type="PANTHER" id="PTHR46111:SF1">
    <property type="entry name" value="RIBOSOMAL RNA SMALL SUBUNIT METHYLTRANSFERASE I"/>
    <property type="match status" value="1"/>
</dbReference>
<dbReference type="HAMAP" id="MF_01877">
    <property type="entry name" value="16SrRNA_methyltr_I"/>
    <property type="match status" value="1"/>
</dbReference>
<comment type="function">
    <text evidence="6">Catalyzes the 2'-O-methylation of the ribose of cytidine 1402 (C1402) in 16S rRNA.</text>
</comment>
<dbReference type="EMBL" id="NJBO01000013">
    <property type="protein sequence ID" value="TKJ41448.1"/>
    <property type="molecule type" value="Genomic_DNA"/>
</dbReference>
<dbReference type="Gene3D" id="3.30.950.10">
    <property type="entry name" value="Methyltransferase, Cobalt-precorrin-4 Transmethylase, Domain 2"/>
    <property type="match status" value="1"/>
</dbReference>
<reference evidence="8 9" key="1">
    <citation type="submission" date="2017-06" db="EMBL/GenBank/DDBJ databases">
        <title>Novel microbial phyla capable of carbon fixation and sulfur reduction in deep-sea sediments.</title>
        <authorList>
            <person name="Huang J."/>
            <person name="Baker B."/>
            <person name="Wang Y."/>
        </authorList>
    </citation>
    <scope>NUCLEOTIDE SEQUENCE [LARGE SCALE GENOMIC DNA]</scope>
    <source>
        <strain evidence="8">B3_TA06</strain>
    </source>
</reference>
<keyword evidence="4 6" id="KW-0808">Transferase</keyword>
<dbReference type="AlphaFoldDB" id="A0A532V2R7"/>
<dbReference type="FunFam" id="3.30.950.10:FF:000002">
    <property type="entry name" value="Ribosomal RNA small subunit methyltransferase I"/>
    <property type="match status" value="1"/>
</dbReference>
<dbReference type="Pfam" id="PF00590">
    <property type="entry name" value="TP_methylase"/>
    <property type="match status" value="1"/>
</dbReference>
<dbReference type="SUPFAM" id="SSF53790">
    <property type="entry name" value="Tetrapyrrole methylase"/>
    <property type="match status" value="1"/>
</dbReference>
<dbReference type="CDD" id="cd11648">
    <property type="entry name" value="RsmI"/>
    <property type="match status" value="1"/>
</dbReference>
<name>A0A532V2R7_UNCT6</name>
<keyword evidence="2 6" id="KW-0698">rRNA processing</keyword>
<comment type="catalytic activity">
    <reaction evidence="6">
        <text>cytidine(1402) in 16S rRNA + S-adenosyl-L-methionine = 2'-O-methylcytidine(1402) in 16S rRNA + S-adenosyl-L-homocysteine + H(+)</text>
        <dbReference type="Rhea" id="RHEA:42924"/>
        <dbReference type="Rhea" id="RHEA-COMP:10285"/>
        <dbReference type="Rhea" id="RHEA-COMP:10286"/>
        <dbReference type="ChEBI" id="CHEBI:15378"/>
        <dbReference type="ChEBI" id="CHEBI:57856"/>
        <dbReference type="ChEBI" id="CHEBI:59789"/>
        <dbReference type="ChEBI" id="CHEBI:74495"/>
        <dbReference type="ChEBI" id="CHEBI:82748"/>
        <dbReference type="EC" id="2.1.1.198"/>
    </reaction>
</comment>
<protein>
    <recommendedName>
        <fullName evidence="6">Ribosomal RNA small subunit methyltransferase I</fullName>
        <ecNumber evidence="6">2.1.1.198</ecNumber>
    </recommendedName>
    <alternativeName>
        <fullName evidence="6">16S rRNA 2'-O-ribose C1402 methyltransferase</fullName>
    </alternativeName>
    <alternativeName>
        <fullName evidence="6">rRNA (cytidine-2'-O-)-methyltransferase RsmI</fullName>
    </alternativeName>
</protein>
<evidence type="ECO:0000256" key="2">
    <source>
        <dbReference type="ARBA" id="ARBA00022552"/>
    </source>
</evidence>
<dbReference type="InterPro" id="IPR035996">
    <property type="entry name" value="4pyrrol_Methylase_sf"/>
</dbReference>
<keyword evidence="5 6" id="KW-0949">S-adenosyl-L-methionine</keyword>
<evidence type="ECO:0000256" key="1">
    <source>
        <dbReference type="ARBA" id="ARBA00022490"/>
    </source>
</evidence>
<evidence type="ECO:0000256" key="5">
    <source>
        <dbReference type="ARBA" id="ARBA00022691"/>
    </source>
</evidence>
<dbReference type="InterPro" id="IPR014777">
    <property type="entry name" value="4pyrrole_Mease_sub1"/>
</dbReference>
<evidence type="ECO:0000259" key="7">
    <source>
        <dbReference type="Pfam" id="PF00590"/>
    </source>
</evidence>
<dbReference type="PANTHER" id="PTHR46111">
    <property type="entry name" value="RIBOSOMAL RNA SMALL SUBUNIT METHYLTRANSFERASE I"/>
    <property type="match status" value="1"/>
</dbReference>
<dbReference type="PIRSF" id="PIRSF005917">
    <property type="entry name" value="MTase_YraL"/>
    <property type="match status" value="1"/>
</dbReference>
<dbReference type="InterPro" id="IPR008189">
    <property type="entry name" value="rRNA_ssu_MeTfrase_I"/>
</dbReference>
<evidence type="ECO:0000313" key="8">
    <source>
        <dbReference type="EMBL" id="TKJ41448.1"/>
    </source>
</evidence>
<proteinExistence type="inferred from homology"/>
<dbReference type="InterPro" id="IPR014776">
    <property type="entry name" value="4pyrrole_Mease_sub2"/>
</dbReference>
<evidence type="ECO:0000256" key="6">
    <source>
        <dbReference type="HAMAP-Rule" id="MF_01877"/>
    </source>
</evidence>
<comment type="subcellular location">
    <subcellularLocation>
        <location evidence="6">Cytoplasm</location>
    </subcellularLocation>
</comment>
<dbReference type="Proteomes" id="UP000317778">
    <property type="component" value="Unassembled WGS sequence"/>
</dbReference>
<dbReference type="EC" id="2.1.1.198" evidence="6"/>
<dbReference type="GO" id="GO:0070677">
    <property type="term" value="F:rRNA (cytosine-2'-O-)-methyltransferase activity"/>
    <property type="evidence" value="ECO:0007669"/>
    <property type="project" value="UniProtKB-UniRule"/>
</dbReference>
<evidence type="ECO:0000256" key="3">
    <source>
        <dbReference type="ARBA" id="ARBA00022603"/>
    </source>
</evidence>
<dbReference type="InterPro" id="IPR018063">
    <property type="entry name" value="SAM_MeTrfase_RsmI_CS"/>
</dbReference>
<dbReference type="Gene3D" id="3.40.1010.10">
    <property type="entry name" value="Cobalt-precorrin-4 Transmethylase, Domain 1"/>
    <property type="match status" value="1"/>
</dbReference>
<feature type="domain" description="Tetrapyrrole methylase" evidence="7">
    <location>
        <begin position="2"/>
        <end position="190"/>
    </location>
</feature>
<sequence length="212" mass="23478">MADITLRALDVLRAVDLVVCEDTRRTRSLLTHYDIHKPLISYNDANKTSRTPSLLAKLSNGEILALVSDSGTPAISDPGFYLVREAVKQGINLVPIPGPSAILAALVVSGLPTDRFLFVGFLSKKSGRRKIQIRSFAEERGTIILYETALRLPKIARDLLEVLGPDRQVVLARELTKRFEQVARTDLEHLTETLREIVLKGELVVLVSGNTR</sequence>